<evidence type="ECO:0000256" key="3">
    <source>
        <dbReference type="ARBA" id="ARBA00023163"/>
    </source>
</evidence>
<dbReference type="AlphaFoldDB" id="A0A2N0BEK2"/>
<keyword evidence="2" id="KW-0238">DNA-binding</keyword>
<comment type="caution">
    <text evidence="7">The sequence shown here is derived from an EMBL/GenBank/DDBJ whole genome shotgun (WGS) entry which is preliminary data.</text>
</comment>
<evidence type="ECO:0000259" key="4">
    <source>
        <dbReference type="PROSITE" id="PS50042"/>
    </source>
</evidence>
<name>A0A2N0BEK2_9LEPT</name>
<dbReference type="InterPro" id="IPR012318">
    <property type="entry name" value="HTH_CRP"/>
</dbReference>
<accession>A0A2N0BML3</accession>
<feature type="domain" description="HTH crp-type" evidence="5">
    <location>
        <begin position="155"/>
        <end position="222"/>
    </location>
</feature>
<dbReference type="EMBL" id="NPEF01000001">
    <property type="protein sequence ID" value="PJZ94947.1"/>
    <property type="molecule type" value="Genomic_DNA"/>
</dbReference>
<dbReference type="GO" id="GO:0003677">
    <property type="term" value="F:DNA binding"/>
    <property type="evidence" value="ECO:0007669"/>
    <property type="project" value="UniProtKB-KW"/>
</dbReference>
<dbReference type="EMBL" id="NPEF02000013">
    <property type="protein sequence ID" value="MDV6236334.1"/>
    <property type="molecule type" value="Genomic_DNA"/>
</dbReference>
<dbReference type="PANTHER" id="PTHR24567">
    <property type="entry name" value="CRP FAMILY TRANSCRIPTIONAL REGULATORY PROTEIN"/>
    <property type="match status" value="1"/>
</dbReference>
<reference evidence="6" key="3">
    <citation type="submission" date="2023-10" db="EMBL/GenBank/DDBJ databases">
        <authorList>
            <person name="Picardeau M."/>
            <person name="Thibeaux R."/>
        </authorList>
    </citation>
    <scope>NUCLEOTIDE SEQUENCE</scope>
    <source>
        <strain evidence="6">ATI7-C-A5</strain>
    </source>
</reference>
<dbReference type="Pfam" id="PF00027">
    <property type="entry name" value="cNMP_binding"/>
    <property type="match status" value="1"/>
</dbReference>
<dbReference type="InterPro" id="IPR050397">
    <property type="entry name" value="Env_Response_Regulators"/>
</dbReference>
<dbReference type="Gene3D" id="2.60.120.10">
    <property type="entry name" value="Jelly Rolls"/>
    <property type="match status" value="1"/>
</dbReference>
<accession>A0A2N0BEK2</accession>
<dbReference type="RefSeq" id="WP_100746347.1">
    <property type="nucleotide sequence ID" value="NZ_NPEF02000013.1"/>
</dbReference>
<dbReference type="PANTHER" id="PTHR24567:SF58">
    <property type="entry name" value="CYCLIC AMP-BINDING REGULATORY PROTEIN"/>
    <property type="match status" value="1"/>
</dbReference>
<dbReference type="InterPro" id="IPR014710">
    <property type="entry name" value="RmlC-like_jellyroll"/>
</dbReference>
<dbReference type="InterPro" id="IPR036390">
    <property type="entry name" value="WH_DNA-bd_sf"/>
</dbReference>
<dbReference type="InterPro" id="IPR018490">
    <property type="entry name" value="cNMP-bd_dom_sf"/>
</dbReference>
<keyword evidence="8" id="KW-1185">Reference proteome</keyword>
<proteinExistence type="predicted"/>
<keyword evidence="3" id="KW-0804">Transcription</keyword>
<dbReference type="SUPFAM" id="SSF51206">
    <property type="entry name" value="cAMP-binding domain-like"/>
    <property type="match status" value="1"/>
</dbReference>
<dbReference type="SUPFAM" id="SSF46785">
    <property type="entry name" value="Winged helix' DNA-binding domain"/>
    <property type="match status" value="1"/>
</dbReference>
<sequence>MTALKKSIAPISETSTSDKKEPLRLVPASGSLFQDKKTGFYQKGETLFQEGETSPGFYVVLKGAVRSFRASKTADKQQTFKIHYKGSWVGLRDSIGGGTYLHNAVALEDTEVQFVSESEFRLLLQTDSEFRNLVFDKMARESREAENKIYSMGTRHVHAQVSEYLLERVREEGSEIELPFTREVMASIIGVTTETLVRTLSDLKCRGWIEIDKKRIGVRDADSLARLLD</sequence>
<evidence type="ECO:0000256" key="2">
    <source>
        <dbReference type="ARBA" id="ARBA00023125"/>
    </source>
</evidence>
<evidence type="ECO:0000313" key="7">
    <source>
        <dbReference type="EMBL" id="PJZ94947.1"/>
    </source>
</evidence>
<evidence type="ECO:0000256" key="1">
    <source>
        <dbReference type="ARBA" id="ARBA00023015"/>
    </source>
</evidence>
<dbReference type="GO" id="GO:0005829">
    <property type="term" value="C:cytosol"/>
    <property type="evidence" value="ECO:0007669"/>
    <property type="project" value="TreeGrafter"/>
</dbReference>
<dbReference type="Pfam" id="PF13545">
    <property type="entry name" value="HTH_Crp_2"/>
    <property type="match status" value="1"/>
</dbReference>
<evidence type="ECO:0000259" key="5">
    <source>
        <dbReference type="PROSITE" id="PS51063"/>
    </source>
</evidence>
<feature type="domain" description="Cyclic nucleotide-binding" evidence="4">
    <location>
        <begin position="41"/>
        <end position="141"/>
    </location>
</feature>
<evidence type="ECO:0000313" key="8">
    <source>
        <dbReference type="Proteomes" id="UP000232122"/>
    </source>
</evidence>
<reference evidence="6 8" key="2">
    <citation type="journal article" date="2018" name="Microb. Genom.">
        <title>Deciphering the unexplored Leptospira diversity from soils uncovers genomic evolution to virulence.</title>
        <authorList>
            <person name="Thibeaux R."/>
            <person name="Iraola G."/>
            <person name="Ferres I."/>
            <person name="Bierque E."/>
            <person name="Girault D."/>
            <person name="Soupe-Gilbert M.E."/>
            <person name="Picardeau M."/>
            <person name="Goarant C."/>
        </authorList>
    </citation>
    <scope>NUCLEOTIDE SEQUENCE [LARGE SCALE GENOMIC DNA]</scope>
    <source>
        <strain evidence="6 8">ATI7-C-A5</strain>
    </source>
</reference>
<protein>
    <submittedName>
        <fullName evidence="7">Crp/Fnr family transcriptional regulator</fullName>
    </submittedName>
</protein>
<dbReference type="SMART" id="SM00100">
    <property type="entry name" value="cNMP"/>
    <property type="match status" value="1"/>
</dbReference>
<dbReference type="PROSITE" id="PS50042">
    <property type="entry name" value="CNMP_BINDING_3"/>
    <property type="match status" value="1"/>
</dbReference>
<keyword evidence="1" id="KW-0805">Transcription regulation</keyword>
<reference evidence="7" key="1">
    <citation type="submission" date="2017-07" db="EMBL/GenBank/DDBJ databases">
        <title>Leptospira spp. isolated from tropical soils.</title>
        <authorList>
            <person name="Thibeaux R."/>
            <person name="Iraola G."/>
            <person name="Ferres I."/>
            <person name="Bierque E."/>
            <person name="Girault D."/>
            <person name="Soupe-Gilbert M.-E."/>
            <person name="Picardeau M."/>
            <person name="Goarant C."/>
        </authorList>
    </citation>
    <scope>NUCLEOTIDE SEQUENCE [LARGE SCALE GENOMIC DNA]</scope>
    <source>
        <strain evidence="7">ATI7-C-A5</strain>
    </source>
</reference>
<dbReference type="CDD" id="cd00038">
    <property type="entry name" value="CAP_ED"/>
    <property type="match status" value="1"/>
</dbReference>
<organism evidence="7">
    <name type="scientific">Leptospira ellisii</name>
    <dbReference type="NCBI Taxonomy" id="2023197"/>
    <lineage>
        <taxon>Bacteria</taxon>
        <taxon>Pseudomonadati</taxon>
        <taxon>Spirochaetota</taxon>
        <taxon>Spirochaetia</taxon>
        <taxon>Leptospirales</taxon>
        <taxon>Leptospiraceae</taxon>
        <taxon>Leptospira</taxon>
    </lineage>
</organism>
<dbReference type="Proteomes" id="UP000232122">
    <property type="component" value="Unassembled WGS sequence"/>
</dbReference>
<evidence type="ECO:0000313" key="6">
    <source>
        <dbReference type="EMBL" id="MDV6236334.1"/>
    </source>
</evidence>
<dbReference type="OrthoDB" id="9798104at2"/>
<dbReference type="GO" id="GO:0003700">
    <property type="term" value="F:DNA-binding transcription factor activity"/>
    <property type="evidence" value="ECO:0007669"/>
    <property type="project" value="TreeGrafter"/>
</dbReference>
<dbReference type="InterPro" id="IPR000595">
    <property type="entry name" value="cNMP-bd_dom"/>
</dbReference>
<dbReference type="PROSITE" id="PS51063">
    <property type="entry name" value="HTH_CRP_2"/>
    <property type="match status" value="1"/>
</dbReference>
<dbReference type="SMART" id="SM00419">
    <property type="entry name" value="HTH_CRP"/>
    <property type="match status" value="1"/>
</dbReference>
<gene>
    <name evidence="7" type="ORF">CH379_00235</name>
    <name evidence="6" type="ORF">CH379_011925</name>
</gene>